<keyword evidence="3" id="KW-1185">Reference proteome</keyword>
<dbReference type="Proteomes" id="UP000289775">
    <property type="component" value="Unassembled WGS sequence"/>
</dbReference>
<evidence type="ECO:0000313" key="2">
    <source>
        <dbReference type="EMBL" id="RYJ40499.1"/>
    </source>
</evidence>
<feature type="compositionally biased region" description="Basic and acidic residues" evidence="1">
    <location>
        <begin position="22"/>
        <end position="33"/>
    </location>
</feature>
<reference evidence="2 3" key="1">
    <citation type="submission" date="2014-12" db="EMBL/GenBank/DDBJ databases">
        <title>Genome sequence of Flavobacterium beibuense RSKm HC5.</title>
        <authorList>
            <person name="Kim J.F."/>
            <person name="Song J.Y."/>
            <person name="Kwak M.-J."/>
            <person name="Lee S.-W."/>
        </authorList>
    </citation>
    <scope>NUCLEOTIDE SEQUENCE [LARGE SCALE GENOMIC DNA]</scope>
    <source>
        <strain evidence="2 3">RSKm HC5</strain>
    </source>
</reference>
<organism evidence="2 3">
    <name type="scientific">Flavobacterium beibuense</name>
    <dbReference type="NCBI Taxonomy" id="657326"/>
    <lineage>
        <taxon>Bacteria</taxon>
        <taxon>Pseudomonadati</taxon>
        <taxon>Bacteroidota</taxon>
        <taxon>Flavobacteriia</taxon>
        <taxon>Flavobacteriales</taxon>
        <taxon>Flavobacteriaceae</taxon>
        <taxon>Flavobacterium</taxon>
    </lineage>
</organism>
<feature type="region of interest" description="Disordered" evidence="1">
    <location>
        <begin position="1"/>
        <end position="33"/>
    </location>
</feature>
<accession>A0A444W3L1</accession>
<sequence>MGHNEEDQRQTPAPKVSSGEDLSEKDLKGTKEYVAEAEKVAERKERENNNNSN</sequence>
<proteinExistence type="predicted"/>
<name>A0A444W3L1_9FLAO</name>
<evidence type="ECO:0000256" key="1">
    <source>
        <dbReference type="SAM" id="MobiDB-lite"/>
    </source>
</evidence>
<evidence type="ECO:0000313" key="3">
    <source>
        <dbReference type="Proteomes" id="UP000289775"/>
    </source>
</evidence>
<dbReference type="RefSeq" id="WP_165357711.1">
    <property type="nucleotide sequence ID" value="NZ_JUIW01000013.1"/>
</dbReference>
<dbReference type="AlphaFoldDB" id="A0A444W3L1"/>
<comment type="caution">
    <text evidence="2">The sequence shown here is derived from an EMBL/GenBank/DDBJ whole genome shotgun (WGS) entry which is preliminary data.</text>
</comment>
<dbReference type="EMBL" id="JUIW01000013">
    <property type="protein sequence ID" value="RYJ40499.1"/>
    <property type="molecule type" value="Genomic_DNA"/>
</dbReference>
<gene>
    <name evidence="2" type="ORF">NU09_3329</name>
</gene>
<protein>
    <submittedName>
        <fullName evidence="2">Uncharacterized protein</fullName>
    </submittedName>
</protein>